<keyword evidence="1" id="KW-0472">Membrane</keyword>
<feature type="transmembrane region" description="Helical" evidence="1">
    <location>
        <begin position="6"/>
        <end position="27"/>
    </location>
</feature>
<evidence type="ECO:0000256" key="1">
    <source>
        <dbReference type="SAM" id="Phobius"/>
    </source>
</evidence>
<dbReference type="InterPro" id="IPR000756">
    <property type="entry name" value="Diacylglycerol_kin_accessory"/>
</dbReference>
<comment type="caution">
    <text evidence="3">The sequence shown here is derived from an EMBL/GenBank/DDBJ whole genome shotgun (WGS) entry which is preliminary data.</text>
</comment>
<keyword evidence="1" id="KW-1133">Transmembrane helix</keyword>
<protein>
    <recommendedName>
        <fullName evidence="2">Diacylglycerol kinase accessory domain-containing protein</fullName>
    </recommendedName>
</protein>
<dbReference type="GO" id="GO:0007200">
    <property type="term" value="P:phospholipase C-activating G protein-coupled receptor signaling pathway"/>
    <property type="evidence" value="ECO:0007669"/>
    <property type="project" value="InterPro"/>
</dbReference>
<evidence type="ECO:0000313" key="3">
    <source>
        <dbReference type="EMBL" id="CAF0748943.1"/>
    </source>
</evidence>
<organism evidence="3 4">
    <name type="scientific">Adineta steineri</name>
    <dbReference type="NCBI Taxonomy" id="433720"/>
    <lineage>
        <taxon>Eukaryota</taxon>
        <taxon>Metazoa</taxon>
        <taxon>Spiralia</taxon>
        <taxon>Gnathifera</taxon>
        <taxon>Rotifera</taxon>
        <taxon>Eurotatoria</taxon>
        <taxon>Bdelloidea</taxon>
        <taxon>Adinetida</taxon>
        <taxon>Adinetidae</taxon>
        <taxon>Adineta</taxon>
    </lineage>
</organism>
<feature type="domain" description="Diacylglycerol kinase accessory" evidence="2">
    <location>
        <begin position="213"/>
        <end position="257"/>
    </location>
</feature>
<dbReference type="GO" id="GO:0004143">
    <property type="term" value="F:ATP-dependent diacylglycerol kinase activity"/>
    <property type="evidence" value="ECO:0007669"/>
    <property type="project" value="InterPro"/>
</dbReference>
<accession>A0A813P834</accession>
<feature type="transmembrane region" description="Helical" evidence="1">
    <location>
        <begin position="75"/>
        <end position="102"/>
    </location>
</feature>
<feature type="transmembrane region" description="Helical" evidence="1">
    <location>
        <begin position="192"/>
        <end position="214"/>
    </location>
</feature>
<sequence length="283" mass="31895">MLPFGIWLTIVLGLQYSLIFIFCAILLKLPTKRFAQLFDSLFGFKIQNDADHIIIINICGDNFELSKKLTSRIPFALVLSMCLMVIVVVFIDGCILSMRFMYSNELCSENTPYCYLFKTRLSWYHSFHNLVCQPNESVVSSNISADHVLCYGFIVSNQTTIDIINQLGICSGILAIVETAYPLIYRFGHHPIGMICLVCLNCGILIAEVIFAKIEVLGLNTMQMALIHIGFRGTRIAQCRQVRIELSHPMPAHMDGEAFYLARSTAINITHAGQVMVLRNDNK</sequence>
<evidence type="ECO:0000259" key="2">
    <source>
        <dbReference type="Pfam" id="PF00609"/>
    </source>
</evidence>
<dbReference type="Proteomes" id="UP000663860">
    <property type="component" value="Unassembled WGS sequence"/>
</dbReference>
<name>A0A813P834_9BILA</name>
<dbReference type="EMBL" id="CAJNOE010000021">
    <property type="protein sequence ID" value="CAF0748943.1"/>
    <property type="molecule type" value="Genomic_DNA"/>
</dbReference>
<reference evidence="3" key="1">
    <citation type="submission" date="2021-02" db="EMBL/GenBank/DDBJ databases">
        <authorList>
            <person name="Nowell W R."/>
        </authorList>
    </citation>
    <scope>NUCLEOTIDE SEQUENCE</scope>
</reference>
<keyword evidence="1" id="KW-0812">Transmembrane</keyword>
<proteinExistence type="predicted"/>
<dbReference type="InterPro" id="IPR016064">
    <property type="entry name" value="NAD/diacylglycerol_kinase_sf"/>
</dbReference>
<dbReference type="SUPFAM" id="SSF111331">
    <property type="entry name" value="NAD kinase/diacylglycerol kinase-like"/>
    <property type="match status" value="1"/>
</dbReference>
<dbReference type="AlphaFoldDB" id="A0A813P834"/>
<gene>
    <name evidence="3" type="ORF">IZO911_LOCUS4018</name>
</gene>
<dbReference type="Pfam" id="PF00609">
    <property type="entry name" value="DAGK_acc"/>
    <property type="match status" value="1"/>
</dbReference>
<evidence type="ECO:0000313" key="4">
    <source>
        <dbReference type="Proteomes" id="UP000663860"/>
    </source>
</evidence>